<organism evidence="3 4">
    <name type="scientific">Marasmiellus scandens</name>
    <dbReference type="NCBI Taxonomy" id="2682957"/>
    <lineage>
        <taxon>Eukaryota</taxon>
        <taxon>Fungi</taxon>
        <taxon>Dikarya</taxon>
        <taxon>Basidiomycota</taxon>
        <taxon>Agaricomycotina</taxon>
        <taxon>Agaricomycetes</taxon>
        <taxon>Agaricomycetidae</taxon>
        <taxon>Agaricales</taxon>
        <taxon>Marasmiineae</taxon>
        <taxon>Omphalotaceae</taxon>
        <taxon>Marasmiellus</taxon>
    </lineage>
</organism>
<keyword evidence="2" id="KW-0472">Membrane</keyword>
<protein>
    <submittedName>
        <fullName evidence="3">Uncharacterized protein</fullName>
    </submittedName>
</protein>
<proteinExistence type="predicted"/>
<feature type="region of interest" description="Disordered" evidence="1">
    <location>
        <begin position="32"/>
        <end position="57"/>
    </location>
</feature>
<keyword evidence="2" id="KW-0812">Transmembrane</keyword>
<evidence type="ECO:0000256" key="1">
    <source>
        <dbReference type="SAM" id="MobiDB-lite"/>
    </source>
</evidence>
<dbReference type="Proteomes" id="UP001498398">
    <property type="component" value="Unassembled WGS sequence"/>
</dbReference>
<sequence length="84" mass="8632">MVNLDSTDIAEQGGDFALDLFANTCAENNLPIDKPTLSVSSSPPSPTDTGSNGASGSTTPLMGATKIFGLCLIIYVVGLTIHFV</sequence>
<gene>
    <name evidence="3" type="ORF">VKT23_014093</name>
</gene>
<reference evidence="3 4" key="1">
    <citation type="submission" date="2024-01" db="EMBL/GenBank/DDBJ databases">
        <title>A draft genome for the cacao thread blight pathogen Marasmiellus scandens.</title>
        <authorList>
            <person name="Baruah I.K."/>
            <person name="Leung J."/>
            <person name="Bukari Y."/>
            <person name="Amoako-Attah I."/>
            <person name="Meinhardt L.W."/>
            <person name="Bailey B.A."/>
            <person name="Cohen S.P."/>
        </authorList>
    </citation>
    <scope>NUCLEOTIDE SEQUENCE [LARGE SCALE GENOMIC DNA]</scope>
    <source>
        <strain evidence="3 4">GH-19</strain>
    </source>
</reference>
<dbReference type="EMBL" id="JBANRG010000041">
    <property type="protein sequence ID" value="KAK7447383.1"/>
    <property type="molecule type" value="Genomic_DNA"/>
</dbReference>
<evidence type="ECO:0000313" key="3">
    <source>
        <dbReference type="EMBL" id="KAK7447383.1"/>
    </source>
</evidence>
<keyword evidence="4" id="KW-1185">Reference proteome</keyword>
<keyword evidence="2" id="KW-1133">Transmembrane helix</keyword>
<evidence type="ECO:0000256" key="2">
    <source>
        <dbReference type="SAM" id="Phobius"/>
    </source>
</evidence>
<evidence type="ECO:0000313" key="4">
    <source>
        <dbReference type="Proteomes" id="UP001498398"/>
    </source>
</evidence>
<accession>A0ABR1J2J9</accession>
<feature type="compositionally biased region" description="Low complexity" evidence="1">
    <location>
        <begin position="35"/>
        <end position="51"/>
    </location>
</feature>
<feature type="transmembrane region" description="Helical" evidence="2">
    <location>
        <begin position="67"/>
        <end position="83"/>
    </location>
</feature>
<name>A0ABR1J2J9_9AGAR</name>
<comment type="caution">
    <text evidence="3">The sequence shown here is derived from an EMBL/GenBank/DDBJ whole genome shotgun (WGS) entry which is preliminary data.</text>
</comment>